<dbReference type="OrthoDB" id="10261055at2759"/>
<dbReference type="InterPro" id="IPR028995">
    <property type="entry name" value="Glyco_hydro_57/38_cen_sf"/>
</dbReference>
<evidence type="ECO:0000256" key="7">
    <source>
        <dbReference type="ARBA" id="ARBA00059516"/>
    </source>
</evidence>
<dbReference type="GO" id="GO:0006491">
    <property type="term" value="P:N-glycan processing"/>
    <property type="evidence" value="ECO:0007669"/>
    <property type="project" value="TreeGrafter"/>
</dbReference>
<dbReference type="GO" id="GO:0000139">
    <property type="term" value="C:Golgi membrane"/>
    <property type="evidence" value="ECO:0007669"/>
    <property type="project" value="TreeGrafter"/>
</dbReference>
<keyword evidence="6 9" id="KW-0326">Glycosidase</keyword>
<reference evidence="11" key="1">
    <citation type="submission" date="2020-11" db="EMBL/GenBank/DDBJ databases">
        <authorList>
            <person name="Tran Van P."/>
        </authorList>
    </citation>
    <scope>NUCLEOTIDE SEQUENCE</scope>
</reference>
<name>A0A7R9KYP1_9ACAR</name>
<dbReference type="InterPro" id="IPR011330">
    <property type="entry name" value="Glyco_hydro/deAcase_b/a-brl"/>
</dbReference>
<dbReference type="GO" id="GO:0046872">
    <property type="term" value="F:metal ion binding"/>
    <property type="evidence" value="ECO:0007669"/>
    <property type="project" value="UniProtKB-KW"/>
</dbReference>
<evidence type="ECO:0000259" key="10">
    <source>
        <dbReference type="SMART" id="SM00872"/>
    </source>
</evidence>
<dbReference type="SMART" id="SM00872">
    <property type="entry name" value="Alpha-mann_mid"/>
    <property type="match status" value="1"/>
</dbReference>
<dbReference type="Proteomes" id="UP000759131">
    <property type="component" value="Unassembled WGS sequence"/>
</dbReference>
<dbReference type="Gene3D" id="2.60.40.1180">
    <property type="entry name" value="Golgi alpha-mannosidase II"/>
    <property type="match status" value="1"/>
</dbReference>
<keyword evidence="4 9" id="KW-0378">Hydrolase</keyword>
<comment type="similarity">
    <text evidence="1 9">Belongs to the glycosyl hydrolase 38 family.</text>
</comment>
<comment type="catalytic activity">
    <reaction evidence="8">
        <text>N(4)-{beta-D-GlcNAc-(1-&gt;2)-alpha-D-Man-(1-&gt;3)-[alpha-D-Man-(1-&gt;3)-[alpha-D-Man-(1-&gt;6)]-alpha-D-Man-(1-&gt;6)]-beta-D-Man-(1-&gt;4)-beta-D-GlcNAc-(1-&gt;4)-beta-D-GlcNAc}-L-asparaginyl-[protein] + 2 H2O = 2 alpha-D-mannopyranose + an N(4)-{beta-D-GlcNAc-(1-&gt;2)-alpha-D-Man-(1-&gt;3)-[alpha-D-Man-(1-&gt;6)]-beta-D-Man-(1-&gt;4)-beta-D-GlcNAc-(1-&gt;4)-beta-D-GlcNAc}-L-asparaginyl-[protein]</text>
        <dbReference type="Rhea" id="RHEA:56052"/>
        <dbReference type="Rhea" id="RHEA-COMP:14368"/>
        <dbReference type="Rhea" id="RHEA-COMP:14369"/>
        <dbReference type="ChEBI" id="CHEBI:15377"/>
        <dbReference type="ChEBI" id="CHEBI:28729"/>
        <dbReference type="ChEBI" id="CHEBI:60615"/>
        <dbReference type="ChEBI" id="CHEBI:60625"/>
        <dbReference type="EC" id="3.2.1.114"/>
    </reaction>
</comment>
<dbReference type="EC" id="3.2.1.-" evidence="9"/>
<organism evidence="11">
    <name type="scientific">Medioppia subpectinata</name>
    <dbReference type="NCBI Taxonomy" id="1979941"/>
    <lineage>
        <taxon>Eukaryota</taxon>
        <taxon>Metazoa</taxon>
        <taxon>Ecdysozoa</taxon>
        <taxon>Arthropoda</taxon>
        <taxon>Chelicerata</taxon>
        <taxon>Arachnida</taxon>
        <taxon>Acari</taxon>
        <taxon>Acariformes</taxon>
        <taxon>Sarcoptiformes</taxon>
        <taxon>Oribatida</taxon>
        <taxon>Brachypylina</taxon>
        <taxon>Oppioidea</taxon>
        <taxon>Oppiidae</taxon>
        <taxon>Medioppia</taxon>
    </lineage>
</organism>
<dbReference type="PANTHER" id="PTHR11607:SF70">
    <property type="entry name" value="ALPHA-MANNOSIDASE"/>
    <property type="match status" value="1"/>
</dbReference>
<dbReference type="EMBL" id="CAJPIZ010010121">
    <property type="protein sequence ID" value="CAG2112309.1"/>
    <property type="molecule type" value="Genomic_DNA"/>
</dbReference>
<keyword evidence="3 9" id="KW-0479">Metal-binding</keyword>
<evidence type="ECO:0000256" key="3">
    <source>
        <dbReference type="ARBA" id="ARBA00022723"/>
    </source>
</evidence>
<dbReference type="Gene3D" id="2.70.98.30">
    <property type="entry name" value="Golgi alpha-mannosidase II, domain 4"/>
    <property type="match status" value="1"/>
</dbReference>
<proteinExistence type="inferred from homology"/>
<evidence type="ECO:0000256" key="5">
    <source>
        <dbReference type="ARBA" id="ARBA00022833"/>
    </source>
</evidence>
<dbReference type="InterPro" id="IPR027291">
    <property type="entry name" value="Glyco_hydro_38_N_sf"/>
</dbReference>
<gene>
    <name evidence="11" type="ORF">OSB1V03_LOCUS12288</name>
</gene>
<dbReference type="InterPro" id="IPR015341">
    <property type="entry name" value="Glyco_hydro_38_cen"/>
</dbReference>
<dbReference type="FunFam" id="1.20.1270.50:FF:000001">
    <property type="entry name" value="Alpha-mannosidase"/>
    <property type="match status" value="1"/>
</dbReference>
<dbReference type="InterPro" id="IPR011013">
    <property type="entry name" value="Gal_mutarotase_sf_dom"/>
</dbReference>
<dbReference type="InterPro" id="IPR037094">
    <property type="entry name" value="Glyco_hydro_38_cen_sf"/>
</dbReference>
<dbReference type="Gene3D" id="1.20.1270.50">
    <property type="entry name" value="Glycoside hydrolase family 38, central domain"/>
    <property type="match status" value="1"/>
</dbReference>
<dbReference type="GO" id="GO:0030246">
    <property type="term" value="F:carbohydrate binding"/>
    <property type="evidence" value="ECO:0007669"/>
    <property type="project" value="InterPro"/>
</dbReference>
<evidence type="ECO:0000256" key="6">
    <source>
        <dbReference type="ARBA" id="ARBA00023295"/>
    </source>
</evidence>
<dbReference type="Pfam" id="PF07748">
    <property type="entry name" value="Glyco_hydro_38C"/>
    <property type="match status" value="1"/>
</dbReference>
<feature type="domain" description="Glycoside hydrolase family 38 central" evidence="10">
    <location>
        <begin position="307"/>
        <end position="395"/>
    </location>
</feature>
<accession>A0A7R9KYP1</accession>
<dbReference type="InterPro" id="IPR050843">
    <property type="entry name" value="Glycosyl_Hydrlase_38"/>
</dbReference>
<keyword evidence="12" id="KW-1185">Reference proteome</keyword>
<evidence type="ECO:0000256" key="1">
    <source>
        <dbReference type="ARBA" id="ARBA00009792"/>
    </source>
</evidence>
<dbReference type="EMBL" id="OC864696">
    <property type="protein sequence ID" value="CAD7631879.1"/>
    <property type="molecule type" value="Genomic_DNA"/>
</dbReference>
<dbReference type="Pfam" id="PF01074">
    <property type="entry name" value="Glyco_hydro_38N"/>
    <property type="match status" value="1"/>
</dbReference>
<dbReference type="AlphaFoldDB" id="A0A7R9KYP1"/>
<evidence type="ECO:0000256" key="2">
    <source>
        <dbReference type="ARBA" id="ARBA00011748"/>
    </source>
</evidence>
<dbReference type="GO" id="GO:0006013">
    <property type="term" value="P:mannose metabolic process"/>
    <property type="evidence" value="ECO:0007669"/>
    <property type="project" value="InterPro"/>
</dbReference>
<evidence type="ECO:0000313" key="11">
    <source>
        <dbReference type="EMBL" id="CAD7631879.1"/>
    </source>
</evidence>
<comment type="subunit">
    <text evidence="2">Homodimer; disulfide-linked.</text>
</comment>
<dbReference type="SUPFAM" id="SSF88713">
    <property type="entry name" value="Glycoside hydrolase/deacetylase"/>
    <property type="match status" value="1"/>
</dbReference>
<protein>
    <recommendedName>
        <fullName evidence="9">Alpha-mannosidase</fullName>
        <ecNumber evidence="9">3.2.1.-</ecNumber>
    </recommendedName>
</protein>
<dbReference type="InterPro" id="IPR000602">
    <property type="entry name" value="Glyco_hydro_38_N"/>
</dbReference>
<dbReference type="Pfam" id="PF09261">
    <property type="entry name" value="Alpha-mann_mid"/>
    <property type="match status" value="1"/>
</dbReference>
<comment type="cofactor">
    <cofactor evidence="9">
        <name>Zn(2+)</name>
        <dbReference type="ChEBI" id="CHEBI:29105"/>
    </cofactor>
    <text evidence="9">Binds 1 zinc ion per subunit.</text>
</comment>
<evidence type="ECO:0000256" key="4">
    <source>
        <dbReference type="ARBA" id="ARBA00022801"/>
    </source>
</evidence>
<evidence type="ECO:0000256" key="9">
    <source>
        <dbReference type="RuleBase" id="RU361199"/>
    </source>
</evidence>
<keyword evidence="5 9" id="KW-0862">Zinc</keyword>
<dbReference type="SUPFAM" id="SSF74650">
    <property type="entry name" value="Galactose mutarotase-like"/>
    <property type="match status" value="1"/>
</dbReference>
<comment type="function">
    <text evidence="7">Catalyzes the first committed step in the biosynthesis of complex N-glycans. It controls conversion of high mannose to complex N-glycans; the final hydrolytic step in the N-glycan maturation pathway.</text>
</comment>
<evidence type="ECO:0000256" key="8">
    <source>
        <dbReference type="ARBA" id="ARBA00093232"/>
    </source>
</evidence>
<dbReference type="Gene3D" id="3.20.110.10">
    <property type="entry name" value="Glycoside hydrolase 38, N terminal domain"/>
    <property type="match status" value="1"/>
</dbReference>
<dbReference type="GO" id="GO:0004572">
    <property type="term" value="F:mannosyl-oligosaccharide 1,3-1,6-alpha-mannosidase activity"/>
    <property type="evidence" value="ECO:0007669"/>
    <property type="project" value="UniProtKB-EC"/>
</dbReference>
<sequence length="980" mass="113477">MVEKLTQYHDMTFIWAEMSFMSKWWQSLENRPQMREAVRNLIKRGQLEIVTGGWVMTDEAAAHYYDMIDQLIEGHQFLRTDVGLTESPVSGWSIDPFGHGMTFPYILQKSGISNTLIERTHFGWKQELASKQSLEFVWKQIFETKNMSDLFCQMSAFDLYSIKFTCGPNTDICLQYDFRRIAGEYSESTAILITDENVDQRAALMIEQYGRLASLFKHNVALVPLGDDFRFNYDTEWDQQYKNYKHLMDHINKNPDLYNNTEVTFGTLNDYFTEVHKRMQKINGNNYPTLFGDFMPYADVYVDSKPHYWTGYYTTRPFWKSLSRELQHFLRSAEILYSLARNLVRQNGNPEMSARLDKDYDYLSTARQSLALFQHHDAITGTSKEPVMEDYAKKLHRAIVDSLGLISHSVQFLLVKDHSVMPTDMNAAHPLTAYLFPDVQRSSWDELTQKVVLSVPSVDGRKIVVFNSHIQTRIEVIRVLVKSPVVRVIDTQNGNEIQSQINPVFNTTAAIMSDAFELEFIVSLPALSLTTFAIQSFEYRHRTHHRSKVSLFLSDAKQEEDNPFSLNENKINPKVFNFDTPFDNDYELETPYISVRFDGRTGFLTHIYDKRTNYLQKTRLMFMAYKSDDFYSGAYLFRPSKFDPMQNITERFPIMRLVKGELSSELTVIYPNYIEVKFKVYNTYASIGSALQMHCKFDVSKRADLMNWELIMRLETDINSIDSKDGRKRFFVDSNGFQMMERKYTDNLAIEGNYYPMTSALYIEDNDSRLTLLSSHSHGVSSPFNGTVEVMLERKLRFDDNRGVGEGVLDNKLTISRFWIAIERIDQNTINEPIVPNLSQLMHSLLSTLLYEPIVLASDGREDRPIHTALRFLSDGFDCNLFLVNLRTLPDSDRFDAPSLSSLLLVHNRDNSCRVSQQISPSSLLCSEPKSRPKKLLHVRTQSINECSLTGTKSLKWLTDLSDIVVPRMQINAFNVTFVK</sequence>
<dbReference type="SUPFAM" id="SSF88688">
    <property type="entry name" value="Families 57/38 glycoside transferase middle domain"/>
    <property type="match status" value="1"/>
</dbReference>
<evidence type="ECO:0000313" key="12">
    <source>
        <dbReference type="Proteomes" id="UP000759131"/>
    </source>
</evidence>
<dbReference type="InterPro" id="IPR013780">
    <property type="entry name" value="Glyco_hydro_b"/>
</dbReference>
<dbReference type="PANTHER" id="PTHR11607">
    <property type="entry name" value="ALPHA-MANNOSIDASE"/>
    <property type="match status" value="1"/>
</dbReference>
<dbReference type="InterPro" id="IPR011682">
    <property type="entry name" value="Glyco_hydro_38_C"/>
</dbReference>